<keyword evidence="4" id="KW-0862">Zinc</keyword>
<accession>A0A8J7C1I0</accession>
<evidence type="ECO:0000256" key="2">
    <source>
        <dbReference type="ARBA" id="ARBA00022670"/>
    </source>
</evidence>
<feature type="chain" id="PRO_5035174884" evidence="6">
    <location>
        <begin position="25"/>
        <end position="594"/>
    </location>
</feature>
<keyword evidence="6" id="KW-0732">Signal</keyword>
<dbReference type="PANTHER" id="PTHR43690">
    <property type="entry name" value="NARDILYSIN"/>
    <property type="match status" value="1"/>
</dbReference>
<evidence type="ECO:0000259" key="8">
    <source>
        <dbReference type="Pfam" id="PF05193"/>
    </source>
</evidence>
<name>A0A8J7C1I0_9BACT</name>
<dbReference type="Proteomes" id="UP000648239">
    <property type="component" value="Unassembled WGS sequence"/>
</dbReference>
<dbReference type="SUPFAM" id="SSF63411">
    <property type="entry name" value="LuxS/MPP-like metallohydrolase"/>
    <property type="match status" value="2"/>
</dbReference>
<keyword evidence="2" id="KW-0645">Protease</keyword>
<feature type="domain" description="Peptidase M16 C-terminal" evidence="8">
    <location>
        <begin position="269"/>
        <end position="444"/>
    </location>
</feature>
<dbReference type="PANTHER" id="PTHR43690:SF17">
    <property type="entry name" value="PROTEIN YHJJ"/>
    <property type="match status" value="1"/>
</dbReference>
<evidence type="ECO:0000259" key="7">
    <source>
        <dbReference type="Pfam" id="PF00675"/>
    </source>
</evidence>
<keyword evidence="5" id="KW-0482">Metalloprotease</keyword>
<evidence type="ECO:0000313" key="10">
    <source>
        <dbReference type="Proteomes" id="UP000648239"/>
    </source>
</evidence>
<feature type="domain" description="Peptidase M16 N-terminal" evidence="7">
    <location>
        <begin position="47"/>
        <end position="103"/>
    </location>
</feature>
<dbReference type="InterPro" id="IPR011765">
    <property type="entry name" value="Pept_M16_N"/>
</dbReference>
<gene>
    <name evidence="9" type="ORF">IFK94_05345</name>
</gene>
<reference evidence="9 10" key="1">
    <citation type="submission" date="2020-08" db="EMBL/GenBank/DDBJ databases">
        <title>Acidobacteriota in marine sediments use diverse sulfur dissimilation pathways.</title>
        <authorList>
            <person name="Wasmund K."/>
        </authorList>
    </citation>
    <scope>NUCLEOTIDE SEQUENCE [LARGE SCALE GENOMIC DNA]</scope>
    <source>
        <strain evidence="9">MAG AM4</strain>
    </source>
</reference>
<evidence type="ECO:0000256" key="1">
    <source>
        <dbReference type="ARBA" id="ARBA00007261"/>
    </source>
</evidence>
<dbReference type="GO" id="GO:0006508">
    <property type="term" value="P:proteolysis"/>
    <property type="evidence" value="ECO:0007669"/>
    <property type="project" value="UniProtKB-KW"/>
</dbReference>
<dbReference type="Pfam" id="PF05193">
    <property type="entry name" value="Peptidase_M16_C"/>
    <property type="match status" value="1"/>
</dbReference>
<keyword evidence="3" id="KW-0378">Hydrolase</keyword>
<evidence type="ECO:0000256" key="4">
    <source>
        <dbReference type="ARBA" id="ARBA00022833"/>
    </source>
</evidence>
<dbReference type="GO" id="GO:0008237">
    <property type="term" value="F:metallopeptidase activity"/>
    <property type="evidence" value="ECO:0007669"/>
    <property type="project" value="UniProtKB-KW"/>
</dbReference>
<sequence>MHTVMRRRFLLPLLLLSVATLAVAPVAAETVTSVPVEVFNLDNGMKMLLVERPEMTTVSAGWVAHVGAANERPGITGLSHLFEHMMFKGTPTIGTTDIKRDLEIIAEQEMIQEQIRQIYREQRRQYRLGGNDDPFDPEARTDKQIELEKQFTALVEEQRSIMIKDEFDKIYTGAGGSGMNAGTTNDLTLYFITVPANKLELWFWMESDRLGNPVFREFYSERDVVQEERRMRTESTPTGKYAEQFEAMFWESHPYSWPVVGWPSDLKVISKQQADDYYATYYAPNNLTVALVGNFDSDQVKAMAKKYFGRIPRGETDPPDVVTLEMEQLAEKRMMAECDCQPQVDVRYHTVPFMHADSYALDILSELLNGRTGRLYKELVLGKEIASSASAGQDSGKYAGSFTFSAETKGDATPSRLESAWYMELRKIQELPIPARELEKVKNNVAAGSFRRLQNPFFLALQLMFYDGLGDWTYMNSWSDKTLAVTAEDVQRVAKKYFTPENRAVATYTRLAGADAEQWPEGVEDLEGQVQVMVKTQLRQLRQVQDVAQLQALVDQLQEQKASAPPEFKDVIPIMEKFLSDRIAELSAADGGDQ</sequence>
<proteinExistence type="inferred from homology"/>
<dbReference type="Pfam" id="PF00675">
    <property type="entry name" value="Peptidase_M16"/>
    <property type="match status" value="1"/>
</dbReference>
<organism evidence="9 10">
    <name type="scientific">Candidatus Polarisedimenticola svalbardensis</name>
    <dbReference type="NCBI Taxonomy" id="2886004"/>
    <lineage>
        <taxon>Bacteria</taxon>
        <taxon>Pseudomonadati</taxon>
        <taxon>Acidobacteriota</taxon>
        <taxon>Candidatus Polarisedimenticolia</taxon>
        <taxon>Candidatus Polarisedimenticolales</taxon>
        <taxon>Candidatus Polarisedimenticolaceae</taxon>
        <taxon>Candidatus Polarisedimenticola</taxon>
    </lineage>
</organism>
<dbReference type="GO" id="GO:0046872">
    <property type="term" value="F:metal ion binding"/>
    <property type="evidence" value="ECO:0007669"/>
    <property type="project" value="InterPro"/>
</dbReference>
<evidence type="ECO:0000256" key="3">
    <source>
        <dbReference type="ARBA" id="ARBA00022801"/>
    </source>
</evidence>
<evidence type="ECO:0000313" key="9">
    <source>
        <dbReference type="EMBL" id="MBD3867530.1"/>
    </source>
</evidence>
<dbReference type="InterPro" id="IPR011249">
    <property type="entry name" value="Metalloenz_LuxS/M16"/>
</dbReference>
<protein>
    <submittedName>
        <fullName evidence="9">Insulinase family protein</fullName>
    </submittedName>
</protein>
<comment type="caution">
    <text evidence="9">The sequence shown here is derived from an EMBL/GenBank/DDBJ whole genome shotgun (WGS) entry which is preliminary data.</text>
</comment>
<comment type="similarity">
    <text evidence="1">Belongs to the peptidase M16 family.</text>
</comment>
<dbReference type="EMBL" id="JACXWD010000011">
    <property type="protein sequence ID" value="MBD3867530.1"/>
    <property type="molecule type" value="Genomic_DNA"/>
</dbReference>
<dbReference type="InterPro" id="IPR050626">
    <property type="entry name" value="Peptidase_M16"/>
</dbReference>
<dbReference type="AlphaFoldDB" id="A0A8J7C1I0"/>
<evidence type="ECO:0000256" key="5">
    <source>
        <dbReference type="ARBA" id="ARBA00023049"/>
    </source>
</evidence>
<dbReference type="InterPro" id="IPR007863">
    <property type="entry name" value="Peptidase_M16_C"/>
</dbReference>
<dbReference type="Gene3D" id="3.30.830.10">
    <property type="entry name" value="Metalloenzyme, LuxS/M16 peptidase-like"/>
    <property type="match status" value="2"/>
</dbReference>
<feature type="signal peptide" evidence="6">
    <location>
        <begin position="1"/>
        <end position="24"/>
    </location>
</feature>
<evidence type="ECO:0000256" key="6">
    <source>
        <dbReference type="SAM" id="SignalP"/>
    </source>
</evidence>